<comment type="caution">
    <text evidence="8">The sequence shown here is derived from an EMBL/GenBank/DDBJ whole genome shotgun (WGS) entry which is preliminary data.</text>
</comment>
<name>A0ABT7FDI7_9RHOB</name>
<keyword evidence="4" id="KW-1133">Transmembrane helix</keyword>
<dbReference type="SUPFAM" id="SSF52540">
    <property type="entry name" value="P-loop containing nucleoside triphosphate hydrolases"/>
    <property type="match status" value="1"/>
</dbReference>
<evidence type="ECO:0000256" key="2">
    <source>
        <dbReference type="ARBA" id="ARBA00022679"/>
    </source>
</evidence>
<evidence type="ECO:0000256" key="6">
    <source>
        <dbReference type="ARBA" id="ARBA00023136"/>
    </source>
</evidence>
<dbReference type="RefSeq" id="WP_284485122.1">
    <property type="nucleotide sequence ID" value="NZ_JASNJE010000008.1"/>
</dbReference>
<keyword evidence="6" id="KW-0472">Membrane</keyword>
<organism evidence="8 9">
    <name type="scientific">Sedimentitalea xiamensis</name>
    <dbReference type="NCBI Taxonomy" id="3050037"/>
    <lineage>
        <taxon>Bacteria</taxon>
        <taxon>Pseudomonadati</taxon>
        <taxon>Pseudomonadota</taxon>
        <taxon>Alphaproteobacteria</taxon>
        <taxon>Rhodobacterales</taxon>
        <taxon>Paracoccaceae</taxon>
        <taxon>Sedimentitalea</taxon>
    </lineage>
</organism>
<keyword evidence="7" id="KW-0325">Glycoprotein</keyword>
<dbReference type="InterPro" id="IPR005331">
    <property type="entry name" value="Sulfotransferase"/>
</dbReference>
<keyword evidence="5" id="KW-0333">Golgi apparatus</keyword>
<dbReference type="Gene3D" id="3.40.50.300">
    <property type="entry name" value="P-loop containing nucleotide triphosphate hydrolases"/>
    <property type="match status" value="1"/>
</dbReference>
<comment type="subcellular location">
    <subcellularLocation>
        <location evidence="1">Golgi apparatus membrane</location>
        <topology evidence="1">Single-pass type II membrane protein</topology>
    </subcellularLocation>
</comment>
<accession>A0ABT7FDI7</accession>
<sequence>MISHSRETIFVHVPKTGGQSIEAVFLDDLGLGWNDRAALLLRHNDDPARGPEKLAHLFAGEYVARGHIDRRAFDRYLKFAVVRHPFDRILSEYRYRAAAQARRGLTLELETFLAREEPGDYSDLARHRVPQFRFLTDRDGSCLVDHVLRFETLAEDIAPIFERIFGERRSLPHRNRSGGNRKIALTASQKDRLAERYRGDFEAFGYVP</sequence>
<gene>
    <name evidence="8" type="ORF">QO034_08680</name>
</gene>
<keyword evidence="2" id="KW-0808">Transferase</keyword>
<dbReference type="Proteomes" id="UP001227126">
    <property type="component" value="Unassembled WGS sequence"/>
</dbReference>
<dbReference type="PANTHER" id="PTHR12137:SF54">
    <property type="entry name" value="CARBOHYDRATE SULFOTRANSFERASE"/>
    <property type="match status" value="1"/>
</dbReference>
<dbReference type="Pfam" id="PF03567">
    <property type="entry name" value="Sulfotransfer_2"/>
    <property type="match status" value="1"/>
</dbReference>
<evidence type="ECO:0000256" key="1">
    <source>
        <dbReference type="ARBA" id="ARBA00004323"/>
    </source>
</evidence>
<evidence type="ECO:0000256" key="3">
    <source>
        <dbReference type="ARBA" id="ARBA00022692"/>
    </source>
</evidence>
<protein>
    <submittedName>
        <fullName evidence="8">Sulfotransferase family 2 domain-containing protein</fullName>
    </submittedName>
</protein>
<dbReference type="InterPro" id="IPR027417">
    <property type="entry name" value="P-loop_NTPase"/>
</dbReference>
<evidence type="ECO:0000256" key="5">
    <source>
        <dbReference type="ARBA" id="ARBA00023034"/>
    </source>
</evidence>
<keyword evidence="9" id="KW-1185">Reference proteome</keyword>
<dbReference type="PANTHER" id="PTHR12137">
    <property type="entry name" value="CARBOHYDRATE SULFOTRANSFERASE"/>
    <property type="match status" value="1"/>
</dbReference>
<evidence type="ECO:0000256" key="7">
    <source>
        <dbReference type="ARBA" id="ARBA00023180"/>
    </source>
</evidence>
<evidence type="ECO:0000313" key="8">
    <source>
        <dbReference type="EMBL" id="MDK3073180.1"/>
    </source>
</evidence>
<proteinExistence type="predicted"/>
<evidence type="ECO:0000313" key="9">
    <source>
        <dbReference type="Proteomes" id="UP001227126"/>
    </source>
</evidence>
<reference evidence="8 9" key="1">
    <citation type="submission" date="2023-05" db="EMBL/GenBank/DDBJ databases">
        <title>Sedimentitalea sp. nov. JM2-8.</title>
        <authorList>
            <person name="Huang J."/>
        </authorList>
    </citation>
    <scope>NUCLEOTIDE SEQUENCE [LARGE SCALE GENOMIC DNA]</scope>
    <source>
        <strain evidence="8 9">JM2-8</strain>
    </source>
</reference>
<dbReference type="EMBL" id="JASNJE010000008">
    <property type="protein sequence ID" value="MDK3073180.1"/>
    <property type="molecule type" value="Genomic_DNA"/>
</dbReference>
<evidence type="ECO:0000256" key="4">
    <source>
        <dbReference type="ARBA" id="ARBA00022989"/>
    </source>
</evidence>
<keyword evidence="3" id="KW-0812">Transmembrane</keyword>
<dbReference type="InterPro" id="IPR018011">
    <property type="entry name" value="Carb_sulfotrans_8-10"/>
</dbReference>